<organism evidence="1 2">
    <name type="scientific">Apiospora saccharicola</name>
    <dbReference type="NCBI Taxonomy" id="335842"/>
    <lineage>
        <taxon>Eukaryota</taxon>
        <taxon>Fungi</taxon>
        <taxon>Dikarya</taxon>
        <taxon>Ascomycota</taxon>
        <taxon>Pezizomycotina</taxon>
        <taxon>Sordariomycetes</taxon>
        <taxon>Xylariomycetidae</taxon>
        <taxon>Amphisphaeriales</taxon>
        <taxon>Apiosporaceae</taxon>
        <taxon>Apiospora</taxon>
    </lineage>
</organism>
<comment type="caution">
    <text evidence="1">The sequence shown here is derived from an EMBL/GenBank/DDBJ whole genome shotgun (WGS) entry which is preliminary data.</text>
</comment>
<evidence type="ECO:0000313" key="1">
    <source>
        <dbReference type="EMBL" id="KAK8052837.1"/>
    </source>
</evidence>
<dbReference type="Proteomes" id="UP001446871">
    <property type="component" value="Unassembled WGS sequence"/>
</dbReference>
<name>A0ABR1U2A0_9PEZI</name>
<dbReference type="InterPro" id="IPR054208">
    <property type="entry name" value="DUF6914"/>
</dbReference>
<proteinExistence type="predicted"/>
<evidence type="ECO:0000313" key="2">
    <source>
        <dbReference type="Proteomes" id="UP001446871"/>
    </source>
</evidence>
<reference evidence="1 2" key="1">
    <citation type="submission" date="2023-01" db="EMBL/GenBank/DDBJ databases">
        <title>Analysis of 21 Apiospora genomes using comparative genomics revels a genus with tremendous synthesis potential of carbohydrate active enzymes and secondary metabolites.</title>
        <authorList>
            <person name="Sorensen T."/>
        </authorList>
    </citation>
    <scope>NUCLEOTIDE SEQUENCE [LARGE SCALE GENOMIC DNA]</scope>
    <source>
        <strain evidence="1 2">CBS 83171</strain>
    </source>
</reference>
<keyword evidence="2" id="KW-1185">Reference proteome</keyword>
<dbReference type="Pfam" id="PF21858">
    <property type="entry name" value="DUF6914"/>
    <property type="match status" value="1"/>
</dbReference>
<dbReference type="EMBL" id="JAQQWM010000008">
    <property type="protein sequence ID" value="KAK8052837.1"/>
    <property type="molecule type" value="Genomic_DNA"/>
</dbReference>
<accession>A0ABR1U2A0</accession>
<protein>
    <submittedName>
        <fullName evidence="1">Uncharacterized protein</fullName>
    </submittedName>
</protein>
<gene>
    <name evidence="1" type="ORF">PG996_012138</name>
</gene>
<sequence length="180" mass="20100">MPSNKPRLYVALFARGGAPTMPQFEDKYHWSFLVGPKEELKGSTGSKFHVKNFVGSQNGVVGSMWQYEETEVPMTPVNGLLVRVLIAKVNDKERLQEIFRGVPTRPGVAGWNCVGWVREAVEALASDPRALGSSATDWVAIRNVAMGYVEKKHFDERFGKNFDATKIPTWDLIIGKEVMS</sequence>